<keyword evidence="2" id="KW-1185">Reference proteome</keyword>
<protein>
    <submittedName>
        <fullName evidence="1">Uncharacterized protein</fullName>
    </submittedName>
</protein>
<reference evidence="1 2" key="1">
    <citation type="journal article" date="2021" name="BMC Genomics">
        <title>Datura genome reveals duplications of psychoactive alkaloid biosynthetic genes and high mutation rate following tissue culture.</title>
        <authorList>
            <person name="Rajewski A."/>
            <person name="Carter-House D."/>
            <person name="Stajich J."/>
            <person name="Litt A."/>
        </authorList>
    </citation>
    <scope>NUCLEOTIDE SEQUENCE [LARGE SCALE GENOMIC DNA]</scope>
    <source>
        <strain evidence="1">AR-01</strain>
    </source>
</reference>
<evidence type="ECO:0000313" key="1">
    <source>
        <dbReference type="EMBL" id="MCD7471889.1"/>
    </source>
</evidence>
<gene>
    <name evidence="1" type="ORF">HAX54_012667</name>
</gene>
<name>A0ABS8TLX5_DATST</name>
<accession>A0ABS8TLX5</accession>
<dbReference type="EMBL" id="JACEIK010001741">
    <property type="protein sequence ID" value="MCD7471889.1"/>
    <property type="molecule type" value="Genomic_DNA"/>
</dbReference>
<dbReference type="Proteomes" id="UP000823775">
    <property type="component" value="Unassembled WGS sequence"/>
</dbReference>
<sequence>MQILVVTTELVADDCAGVNLVVKLSISAGSLFLDMPEDNTPRDVPALMGKRASTRAESLAIEATTTTVPSADPILAAPSVTRPPASALAEHLDWNEKHTDLLAKQLKLYVAQSIVVALALVQEAI</sequence>
<comment type="caution">
    <text evidence="1">The sequence shown here is derived from an EMBL/GenBank/DDBJ whole genome shotgun (WGS) entry which is preliminary data.</text>
</comment>
<evidence type="ECO:0000313" key="2">
    <source>
        <dbReference type="Proteomes" id="UP000823775"/>
    </source>
</evidence>
<organism evidence="1 2">
    <name type="scientific">Datura stramonium</name>
    <name type="common">Jimsonweed</name>
    <name type="synonym">Common thornapple</name>
    <dbReference type="NCBI Taxonomy" id="4076"/>
    <lineage>
        <taxon>Eukaryota</taxon>
        <taxon>Viridiplantae</taxon>
        <taxon>Streptophyta</taxon>
        <taxon>Embryophyta</taxon>
        <taxon>Tracheophyta</taxon>
        <taxon>Spermatophyta</taxon>
        <taxon>Magnoliopsida</taxon>
        <taxon>eudicotyledons</taxon>
        <taxon>Gunneridae</taxon>
        <taxon>Pentapetalae</taxon>
        <taxon>asterids</taxon>
        <taxon>lamiids</taxon>
        <taxon>Solanales</taxon>
        <taxon>Solanaceae</taxon>
        <taxon>Solanoideae</taxon>
        <taxon>Datureae</taxon>
        <taxon>Datura</taxon>
    </lineage>
</organism>
<proteinExistence type="predicted"/>